<gene>
    <name evidence="6" type="ORF">BOX15_Mlig010940g1</name>
</gene>
<accession>A0A267FDR4</accession>
<dbReference type="GO" id="GO:0005737">
    <property type="term" value="C:cytoplasm"/>
    <property type="evidence" value="ECO:0007669"/>
    <property type="project" value="UniProtKB-SubCell"/>
</dbReference>
<evidence type="ECO:0000259" key="5">
    <source>
        <dbReference type="PROSITE" id="PS50086"/>
    </source>
</evidence>
<dbReference type="Gene3D" id="1.10.8.270">
    <property type="entry name" value="putative rabgap domain of human tbc1 domain family member 14 like domains"/>
    <property type="match status" value="1"/>
</dbReference>
<dbReference type="GO" id="GO:0005096">
    <property type="term" value="F:GTPase activator activity"/>
    <property type="evidence" value="ECO:0007669"/>
    <property type="project" value="UniProtKB-KW"/>
</dbReference>
<dbReference type="PROSITE" id="PS50086">
    <property type="entry name" value="TBC_RABGAP"/>
    <property type="match status" value="1"/>
</dbReference>
<dbReference type="InterPro" id="IPR035969">
    <property type="entry name" value="Rab-GAP_TBC_sf"/>
</dbReference>
<evidence type="ECO:0000256" key="2">
    <source>
        <dbReference type="ARBA" id="ARBA00022468"/>
    </source>
</evidence>
<dbReference type="Pfam" id="PF00566">
    <property type="entry name" value="RabGAP-TBC"/>
    <property type="match status" value="1"/>
</dbReference>
<dbReference type="FunFam" id="1.10.8.270:FF:000005">
    <property type="entry name" value="TBC1 domain family member 15"/>
    <property type="match status" value="1"/>
</dbReference>
<keyword evidence="7" id="KW-1185">Reference proteome</keyword>
<dbReference type="PANTHER" id="PTHR22957:SF645">
    <property type="entry name" value="LD27216P"/>
    <property type="match status" value="1"/>
</dbReference>
<dbReference type="OrthoDB" id="10264062at2759"/>
<dbReference type="STRING" id="282301.A0A267FDR4"/>
<evidence type="ECO:0000256" key="4">
    <source>
        <dbReference type="ARBA" id="ARBA00022553"/>
    </source>
</evidence>
<comment type="subcellular location">
    <subcellularLocation>
        <location evidence="1">Cytoplasm</location>
    </subcellularLocation>
</comment>
<proteinExistence type="predicted"/>
<sequence length="593" mass="67630">ETLFYLPQGVHLLDRQYQPPIRVDADLRIGREAANRELYIYLTPVQLATQASSAGSAAVSRSQPALETYSFEFELHCLKGFTAIKTPSKGAPSISFHLDDGQKKGPLYMDDANNLQRLTEHLASHFVVSLADAATHFFTTKPHDPDALHMSLTELNFFTAPQRKKPSLLTRFVRDPYTTGLNELSKIARVASDYAYGGVSSQHRLYEPYQMPTYRQLDTPADPMVLASSVEDGFEVFSKPTVLSKLQSVARGPEVTEAEFKLHLDSNGQVLRVDELKQKIFRGGMQMSLRKTLWKYLLDYIPWEASTEEIEGIYKKRSSDYYRMKQQWKTISADQESRFFLLRERRSLIEKDVFRTDRNLPYFEENSKGLELLTDILNTYNMYNFDLGYVQGMSDLLSPLLVIMESEVDAFWCFAGFLTRVERNFDLDQAGTKLQLSQLNLLVSLLLPDLSAYLDQQDAANMYFCFRWILVWFKREFNITEIFRLWEVLWAAPPNYHLICCCAALEAVKNFIIHSRLDFAAILKHVNDTAYNIELDKLLSTAEGMLQQLYDLRQRGGLPDEVVELLGMPAVAAAAAASSTASKSRPGNVLRVQ</sequence>
<evidence type="ECO:0000256" key="1">
    <source>
        <dbReference type="ARBA" id="ARBA00004496"/>
    </source>
</evidence>
<dbReference type="AlphaFoldDB" id="A0A267FDR4"/>
<dbReference type="Proteomes" id="UP000215902">
    <property type="component" value="Unassembled WGS sequence"/>
</dbReference>
<dbReference type="SUPFAM" id="SSF47923">
    <property type="entry name" value="Ypt/Rab-GAP domain of gyp1p"/>
    <property type="match status" value="2"/>
</dbReference>
<feature type="domain" description="Rab-GAP TBC" evidence="5">
    <location>
        <begin position="284"/>
        <end position="493"/>
    </location>
</feature>
<evidence type="ECO:0000313" key="7">
    <source>
        <dbReference type="Proteomes" id="UP000215902"/>
    </source>
</evidence>
<dbReference type="InterPro" id="IPR000195">
    <property type="entry name" value="Rab-GAP-TBC_dom"/>
</dbReference>
<keyword evidence="2" id="KW-0343">GTPase activation</keyword>
<protein>
    <recommendedName>
        <fullName evidence="5">Rab-GAP TBC domain-containing protein</fullName>
    </recommendedName>
</protein>
<dbReference type="SMART" id="SM00164">
    <property type="entry name" value="TBC"/>
    <property type="match status" value="1"/>
</dbReference>
<organism evidence="6 7">
    <name type="scientific">Macrostomum lignano</name>
    <dbReference type="NCBI Taxonomy" id="282301"/>
    <lineage>
        <taxon>Eukaryota</taxon>
        <taxon>Metazoa</taxon>
        <taxon>Spiralia</taxon>
        <taxon>Lophotrochozoa</taxon>
        <taxon>Platyhelminthes</taxon>
        <taxon>Rhabditophora</taxon>
        <taxon>Macrostomorpha</taxon>
        <taxon>Macrostomida</taxon>
        <taxon>Macrostomidae</taxon>
        <taxon>Macrostomum</taxon>
    </lineage>
</organism>
<keyword evidence="4" id="KW-0597">Phosphoprotein</keyword>
<name>A0A267FDR4_9PLAT</name>
<reference evidence="6 7" key="1">
    <citation type="submission" date="2017-06" db="EMBL/GenBank/DDBJ databases">
        <title>A platform for efficient transgenesis in Macrostomum lignano, a flatworm model organism for stem cell research.</title>
        <authorList>
            <person name="Berezikov E."/>
        </authorList>
    </citation>
    <scope>NUCLEOTIDE SEQUENCE [LARGE SCALE GENOMIC DNA]</scope>
    <source>
        <strain evidence="6">DV1</strain>
        <tissue evidence="6">Whole organism</tissue>
    </source>
</reference>
<evidence type="ECO:0000256" key="3">
    <source>
        <dbReference type="ARBA" id="ARBA00022490"/>
    </source>
</evidence>
<dbReference type="Gene3D" id="1.10.472.80">
    <property type="entry name" value="Ypt/Rab-GAP domain of gyp1p, domain 3"/>
    <property type="match status" value="1"/>
</dbReference>
<dbReference type="EMBL" id="NIVC01001126">
    <property type="protein sequence ID" value="PAA71931.1"/>
    <property type="molecule type" value="Genomic_DNA"/>
</dbReference>
<evidence type="ECO:0000313" key="6">
    <source>
        <dbReference type="EMBL" id="PAA71931.1"/>
    </source>
</evidence>
<feature type="non-terminal residue" evidence="6">
    <location>
        <position position="1"/>
    </location>
</feature>
<dbReference type="PANTHER" id="PTHR22957">
    <property type="entry name" value="TBC1 DOMAIN FAMILY MEMBER GTPASE-ACTIVATING PROTEIN"/>
    <property type="match status" value="1"/>
</dbReference>
<comment type="caution">
    <text evidence="6">The sequence shown here is derived from an EMBL/GenBank/DDBJ whole genome shotgun (WGS) entry which is preliminary data.</text>
</comment>
<keyword evidence="3" id="KW-0963">Cytoplasm</keyword>